<dbReference type="Proteomes" id="UP001597215">
    <property type="component" value="Unassembled WGS sequence"/>
</dbReference>
<sequence>MARSFGKKLWREESGAVASIYALALPALIAIGGIAFDYTRLAAMDTELQNAADQAALAAVTQLDGRAGAVNRATNAASQLVANNTVFSNDGNGTGVSIASVVFYEDREGTEVVDPTDADADSRARFVEVTVGAREAFYALTPVVAAFSSGAIDAAAMAGLGSSICRVPPVMMCNPAEPEGNEILDYDFDADAYEGVGVRLVANDGGGGYGPGVFGFLEVGVGSNLPELRVAIGRETPEGDCVASSGVDISPGNMVSVRDAFNVRFDVYANGSGLNQACNNDGSLCPPSANTRKDLFIAGNNPAGQAPFQSGNGNGANTWRLPNNTDTQMYPPAVLTTDRVLTNGEIAQLWPMGYPRDICHAVSITGVCSAGRIGDGDWDRNAYFRSNSAAYPTVPSTSDLESWFGRSDPSRYDVYRWEIENAATRLVNQSIPGLNGNNARSSRPRPVNRTGITPSETTVDRRRLSVAVINCEAEEVAANSSEVTVRKWIDVFLVEPTIPRPRTENSDIYVEIIGETEAAGGGGTAGQVVRRDVPYIIR</sequence>
<protein>
    <submittedName>
        <fullName evidence="4">TadE/TadG family type IV pilus assembly protein</fullName>
    </submittedName>
</protein>
<evidence type="ECO:0000313" key="4">
    <source>
        <dbReference type="EMBL" id="MFD1767176.1"/>
    </source>
</evidence>
<name>A0ABW4MDP5_9SPHN</name>
<feature type="transmembrane region" description="Helical" evidence="2">
    <location>
        <begin position="20"/>
        <end position="38"/>
    </location>
</feature>
<dbReference type="EMBL" id="JBHUEL010000009">
    <property type="protein sequence ID" value="MFD1767176.1"/>
    <property type="molecule type" value="Genomic_DNA"/>
</dbReference>
<keyword evidence="2" id="KW-0812">Transmembrane</keyword>
<feature type="compositionally biased region" description="Polar residues" evidence="1">
    <location>
        <begin position="430"/>
        <end position="441"/>
    </location>
</feature>
<evidence type="ECO:0000256" key="1">
    <source>
        <dbReference type="SAM" id="MobiDB-lite"/>
    </source>
</evidence>
<accession>A0ABW4MDP5</accession>
<evidence type="ECO:0000256" key="2">
    <source>
        <dbReference type="SAM" id="Phobius"/>
    </source>
</evidence>
<gene>
    <name evidence="4" type="ORF">ACFSAG_10015</name>
</gene>
<keyword evidence="2" id="KW-1133">Transmembrane helix</keyword>
<organism evidence="4 5">
    <name type="scientific">Sphingorhabdus buctiana</name>
    <dbReference type="NCBI Taxonomy" id="1508805"/>
    <lineage>
        <taxon>Bacteria</taxon>
        <taxon>Pseudomonadati</taxon>
        <taxon>Pseudomonadota</taxon>
        <taxon>Alphaproteobacteria</taxon>
        <taxon>Sphingomonadales</taxon>
        <taxon>Sphingomonadaceae</taxon>
        <taxon>Sphingorhabdus</taxon>
    </lineage>
</organism>
<feature type="region of interest" description="Disordered" evidence="1">
    <location>
        <begin position="430"/>
        <end position="454"/>
    </location>
</feature>
<reference evidence="5" key="1">
    <citation type="journal article" date="2019" name="Int. J. Syst. Evol. Microbiol.">
        <title>The Global Catalogue of Microorganisms (GCM) 10K type strain sequencing project: providing services to taxonomists for standard genome sequencing and annotation.</title>
        <authorList>
            <consortium name="The Broad Institute Genomics Platform"/>
            <consortium name="The Broad Institute Genome Sequencing Center for Infectious Disease"/>
            <person name="Wu L."/>
            <person name="Ma J."/>
        </authorList>
    </citation>
    <scope>NUCLEOTIDE SEQUENCE [LARGE SCALE GENOMIC DNA]</scope>
    <source>
        <strain evidence="5">CGMCC 1.12449</strain>
    </source>
</reference>
<dbReference type="RefSeq" id="WP_381514240.1">
    <property type="nucleotide sequence ID" value="NZ_JBHUEL010000009.1"/>
</dbReference>
<feature type="domain" description="Putative Flp pilus-assembly TadG-like N-terminal" evidence="3">
    <location>
        <begin position="15"/>
        <end position="61"/>
    </location>
</feature>
<keyword evidence="5" id="KW-1185">Reference proteome</keyword>
<keyword evidence="2" id="KW-0472">Membrane</keyword>
<dbReference type="InterPro" id="IPR028087">
    <property type="entry name" value="Tad_N"/>
</dbReference>
<evidence type="ECO:0000259" key="3">
    <source>
        <dbReference type="Pfam" id="PF13400"/>
    </source>
</evidence>
<dbReference type="Pfam" id="PF13400">
    <property type="entry name" value="Tad"/>
    <property type="match status" value="1"/>
</dbReference>
<comment type="caution">
    <text evidence="4">The sequence shown here is derived from an EMBL/GenBank/DDBJ whole genome shotgun (WGS) entry which is preliminary data.</text>
</comment>
<proteinExistence type="predicted"/>
<evidence type="ECO:0000313" key="5">
    <source>
        <dbReference type="Proteomes" id="UP001597215"/>
    </source>
</evidence>